<keyword evidence="2 5" id="KW-0812">Transmembrane</keyword>
<feature type="non-terminal residue" evidence="6">
    <location>
        <position position="1"/>
    </location>
</feature>
<comment type="subcellular location">
    <subcellularLocation>
        <location evidence="1">Membrane</location>
        <topology evidence="1">Multi-pass membrane protein</topology>
    </subcellularLocation>
</comment>
<name>A0A9N9DW95_9GLOM</name>
<dbReference type="GO" id="GO:0005783">
    <property type="term" value="C:endoplasmic reticulum"/>
    <property type="evidence" value="ECO:0007669"/>
    <property type="project" value="TreeGrafter"/>
</dbReference>
<feature type="transmembrane region" description="Helical" evidence="5">
    <location>
        <begin position="174"/>
        <end position="201"/>
    </location>
</feature>
<feature type="transmembrane region" description="Helical" evidence="5">
    <location>
        <begin position="207"/>
        <end position="229"/>
    </location>
</feature>
<evidence type="ECO:0000313" key="6">
    <source>
        <dbReference type="EMBL" id="CAG8655087.1"/>
    </source>
</evidence>
<comment type="caution">
    <text evidence="6">The sequence shown here is derived from an EMBL/GenBank/DDBJ whole genome shotgun (WGS) entry which is preliminary data.</text>
</comment>
<feature type="transmembrane region" description="Helical" evidence="5">
    <location>
        <begin position="61"/>
        <end position="90"/>
    </location>
</feature>
<keyword evidence="7" id="KW-1185">Reference proteome</keyword>
<protein>
    <submittedName>
        <fullName evidence="6">878_t:CDS:1</fullName>
    </submittedName>
</protein>
<dbReference type="GO" id="GO:0016236">
    <property type="term" value="P:macroautophagy"/>
    <property type="evidence" value="ECO:0007669"/>
    <property type="project" value="TreeGrafter"/>
</dbReference>
<dbReference type="GO" id="GO:0016020">
    <property type="term" value="C:membrane"/>
    <property type="evidence" value="ECO:0007669"/>
    <property type="project" value="UniProtKB-SubCell"/>
</dbReference>
<dbReference type="PANTHER" id="PTHR21389:SF0">
    <property type="entry name" value="ETOPOSIDE-INDUCED PROTEIN 2.4 HOMOLOG"/>
    <property type="match status" value="1"/>
</dbReference>
<accession>A0A9N9DW95</accession>
<feature type="transmembrane region" description="Helical" evidence="5">
    <location>
        <begin position="281"/>
        <end position="299"/>
    </location>
</feature>
<dbReference type="Proteomes" id="UP000789342">
    <property type="component" value="Unassembled WGS sequence"/>
</dbReference>
<reference evidence="6" key="1">
    <citation type="submission" date="2021-06" db="EMBL/GenBank/DDBJ databases">
        <authorList>
            <person name="Kallberg Y."/>
            <person name="Tangrot J."/>
            <person name="Rosling A."/>
        </authorList>
    </citation>
    <scope>NUCLEOTIDE SEQUENCE</scope>
    <source>
        <strain evidence="6">CL551</strain>
    </source>
</reference>
<feature type="transmembrane region" description="Helical" evidence="5">
    <location>
        <begin position="258"/>
        <end position="275"/>
    </location>
</feature>
<keyword evidence="3 5" id="KW-1133">Transmembrane helix</keyword>
<dbReference type="InterPro" id="IPR059112">
    <property type="entry name" value="CysZ/EI24"/>
</dbReference>
<sequence length="333" mass="38867">MPSSTVRVVSQLNFIETLKLCFSFFCCGLRDSFAWPSSLIIIYGSNTIRNRTLKCFTLNGVLFLGSIFFFNRITLPIIHFILGTSLFTSIRGSNEHSPFIVNFLDKTAALMYQLCWVYPIFLLSFALNAMWYQEIADHAYRLLYGRPIDSKLTYTRLLQNVANDIYRAILFMNYLTVATIIYAIPVFGPLVSFMYFCWIYAYYSFEYVQIFYAAITSKNVLVAYSHLIISRLHQIDRYKWVNKGWTLQQRIDYFEERWSYFAGFGFTFTVTTFFVDQFLSAGVFALLFPLYIIMANNALPLPRRNESARFSSLVPYKLRVFGVSMKLNDKIIN</sequence>
<keyword evidence="4 5" id="KW-0472">Membrane</keyword>
<dbReference type="PANTHER" id="PTHR21389">
    <property type="entry name" value="P53 INDUCED PROTEIN"/>
    <property type="match status" value="1"/>
</dbReference>
<evidence type="ECO:0000256" key="4">
    <source>
        <dbReference type="ARBA" id="ARBA00023136"/>
    </source>
</evidence>
<dbReference type="EMBL" id="CAJVPV010010804">
    <property type="protein sequence ID" value="CAG8655087.1"/>
    <property type="molecule type" value="Genomic_DNA"/>
</dbReference>
<evidence type="ECO:0000256" key="3">
    <source>
        <dbReference type="ARBA" id="ARBA00022989"/>
    </source>
</evidence>
<evidence type="ECO:0000256" key="2">
    <source>
        <dbReference type="ARBA" id="ARBA00022692"/>
    </source>
</evidence>
<organism evidence="6 7">
    <name type="scientific">Acaulospora morrowiae</name>
    <dbReference type="NCBI Taxonomy" id="94023"/>
    <lineage>
        <taxon>Eukaryota</taxon>
        <taxon>Fungi</taxon>
        <taxon>Fungi incertae sedis</taxon>
        <taxon>Mucoromycota</taxon>
        <taxon>Glomeromycotina</taxon>
        <taxon>Glomeromycetes</taxon>
        <taxon>Diversisporales</taxon>
        <taxon>Acaulosporaceae</taxon>
        <taxon>Acaulospora</taxon>
    </lineage>
</organism>
<dbReference type="OrthoDB" id="266518at2759"/>
<proteinExistence type="predicted"/>
<evidence type="ECO:0000256" key="5">
    <source>
        <dbReference type="SAM" id="Phobius"/>
    </source>
</evidence>
<gene>
    <name evidence="6" type="ORF">AMORRO_LOCUS10149</name>
</gene>
<evidence type="ECO:0000256" key="1">
    <source>
        <dbReference type="ARBA" id="ARBA00004141"/>
    </source>
</evidence>
<feature type="transmembrane region" description="Helical" evidence="5">
    <location>
        <begin position="110"/>
        <end position="132"/>
    </location>
</feature>
<dbReference type="Pfam" id="PF07264">
    <property type="entry name" value="EI24"/>
    <property type="match status" value="1"/>
</dbReference>
<evidence type="ECO:0000313" key="7">
    <source>
        <dbReference type="Proteomes" id="UP000789342"/>
    </source>
</evidence>
<dbReference type="AlphaFoldDB" id="A0A9N9DW95"/>